<organism evidence="2 3">
    <name type="scientific">Iningainema tapete BLCC-T55</name>
    <dbReference type="NCBI Taxonomy" id="2748662"/>
    <lineage>
        <taxon>Bacteria</taxon>
        <taxon>Bacillati</taxon>
        <taxon>Cyanobacteriota</taxon>
        <taxon>Cyanophyceae</taxon>
        <taxon>Nostocales</taxon>
        <taxon>Scytonemataceae</taxon>
        <taxon>Iningainema tapete</taxon>
    </lineage>
</organism>
<keyword evidence="1" id="KW-0812">Transmembrane</keyword>
<feature type="transmembrane region" description="Helical" evidence="1">
    <location>
        <begin position="344"/>
        <end position="364"/>
    </location>
</feature>
<dbReference type="AlphaFoldDB" id="A0A8J6XJT5"/>
<feature type="transmembrane region" description="Helical" evidence="1">
    <location>
        <begin position="195"/>
        <end position="221"/>
    </location>
</feature>
<dbReference type="RefSeq" id="WP_190836426.1">
    <property type="nucleotide sequence ID" value="NZ_CAWPPI010000110.1"/>
</dbReference>
<feature type="transmembrane region" description="Helical" evidence="1">
    <location>
        <begin position="315"/>
        <end position="338"/>
    </location>
</feature>
<comment type="caution">
    <text evidence="2">The sequence shown here is derived from an EMBL/GenBank/DDBJ whole genome shotgun (WGS) entry which is preliminary data.</text>
</comment>
<keyword evidence="3" id="KW-1185">Reference proteome</keyword>
<evidence type="ECO:0000313" key="2">
    <source>
        <dbReference type="EMBL" id="MBD2777354.1"/>
    </source>
</evidence>
<proteinExistence type="predicted"/>
<dbReference type="Proteomes" id="UP000629098">
    <property type="component" value="Unassembled WGS sequence"/>
</dbReference>
<name>A0A8J6XJT5_9CYAN</name>
<feature type="transmembrane region" description="Helical" evidence="1">
    <location>
        <begin position="31"/>
        <end position="49"/>
    </location>
</feature>
<feature type="transmembrane region" description="Helical" evidence="1">
    <location>
        <begin position="147"/>
        <end position="166"/>
    </location>
</feature>
<protein>
    <submittedName>
        <fullName evidence="2">Uncharacterized protein</fullName>
    </submittedName>
</protein>
<accession>A0A8J6XJT5</accession>
<feature type="transmembrane region" description="Helical" evidence="1">
    <location>
        <begin position="227"/>
        <end position="245"/>
    </location>
</feature>
<feature type="transmembrane region" description="Helical" evidence="1">
    <location>
        <begin position="369"/>
        <end position="388"/>
    </location>
</feature>
<feature type="transmembrane region" description="Helical" evidence="1">
    <location>
        <begin position="120"/>
        <end position="140"/>
    </location>
</feature>
<keyword evidence="1" id="KW-0472">Membrane</keyword>
<evidence type="ECO:0000313" key="3">
    <source>
        <dbReference type="Proteomes" id="UP000629098"/>
    </source>
</evidence>
<gene>
    <name evidence="2" type="ORF">ICL16_36230</name>
</gene>
<reference evidence="2" key="1">
    <citation type="submission" date="2020-09" db="EMBL/GenBank/DDBJ databases">
        <title>Iningainema tapete sp. nov. (Scytonemataceae, Cyanobacteria) from greenhouses in central Florida (USA) produces two types of nodularin with biosynthetic potential for microcystin-LR and anabaenopeptins.</title>
        <authorList>
            <person name="Berthold D.E."/>
            <person name="Lefler F.W."/>
            <person name="Huang I.-S."/>
            <person name="Abdulla H."/>
            <person name="Zimba P.V."/>
            <person name="Laughinghouse H.D. IV."/>
        </authorList>
    </citation>
    <scope>NUCLEOTIDE SEQUENCE</scope>
    <source>
        <strain evidence="2">BLCCT55</strain>
    </source>
</reference>
<evidence type="ECO:0000256" key="1">
    <source>
        <dbReference type="SAM" id="Phobius"/>
    </source>
</evidence>
<sequence length="441" mass="49046">MQLNKFTKFEQLKTDLANQFSNIYKQAWQNWLDILLMVILGILAGIASYKGAQMIHPFLLADQAEDIWFGSDLARVLANMVSRTSNNFRTTVHPLFPLFAYPPMAVLAKLGFHPLVATRIVIATVAGLWLGAIFWLLRLIGCQRFDAIIFSLLAATSAAAVFWFVVPETYSFGSLSMLLGLCFAVVAQQQKFSSLWYIAVSAMTLSITTTNWMVGIIVTFVNNSRKRAVLITVYALCLVGLLWGVQKLFFPSAQFFIAQKEEANYILPATSGGPIRIFQALISHTIVMPAIKIDKIPGGHDWLVMFTQMSRPGSATIWGTVAVILWTALLGLGLWGFFSTKQHFKFRIILGLTLLGQVALHLVYGDETFLYSLHFVIFFIVLVAFSTLTRARPLALLLATMLVLSAGVNNGSEFERAKSFVESVAPAQYELPLSIQPEIKK</sequence>
<dbReference type="EMBL" id="JACXAE010000110">
    <property type="protein sequence ID" value="MBD2777354.1"/>
    <property type="molecule type" value="Genomic_DNA"/>
</dbReference>
<keyword evidence="1" id="KW-1133">Transmembrane helix</keyword>